<keyword evidence="5" id="KW-1185">Reference proteome</keyword>
<dbReference type="EMBL" id="VDFP01000005">
    <property type="protein sequence ID" value="MQS75545.1"/>
    <property type="molecule type" value="Genomic_DNA"/>
</dbReference>
<name>A0A5P0ZXL7_9LACO</name>
<evidence type="ECO:0000313" key="4">
    <source>
        <dbReference type="EMBL" id="MQS97789.1"/>
    </source>
</evidence>
<dbReference type="AlphaFoldDB" id="A0A5P0ZXL7"/>
<evidence type="ECO:0000259" key="2">
    <source>
        <dbReference type="Pfam" id="PF03807"/>
    </source>
</evidence>
<dbReference type="OrthoDB" id="1523398at2"/>
<gene>
    <name evidence="4" type="ORF">FHL05_07785</name>
    <name evidence="3" type="ORF">FHL06_03950</name>
</gene>
<evidence type="ECO:0000313" key="5">
    <source>
        <dbReference type="Proteomes" id="UP000371423"/>
    </source>
</evidence>
<dbReference type="Proteomes" id="UP000414364">
    <property type="component" value="Unassembled WGS sequence"/>
</dbReference>
<accession>A0A5P0ZXL7</accession>
<dbReference type="InterPro" id="IPR051267">
    <property type="entry name" value="STEAP_metalloreductase"/>
</dbReference>
<protein>
    <submittedName>
        <fullName evidence="4">NADP oxidoreductase</fullName>
    </submittedName>
</protein>
<keyword evidence="1" id="KW-0560">Oxidoreductase</keyword>
<reference evidence="5 6" key="1">
    <citation type="journal article" date="2019" name="Syst. Appl. Microbiol.">
        <title>Polyphasic characterization of two novel Lactobacillus spp. isolated from blown salami packages: Description of Lactobacillus halodurans sp. nov. and Lactobacillus salsicarnum sp. nov.</title>
        <authorList>
            <person name="Schuster J.A."/>
            <person name="Klingl A."/>
            <person name="Vogel R.F."/>
            <person name="Ehrmann M.A."/>
        </authorList>
    </citation>
    <scope>NUCLEOTIDE SEQUENCE [LARGE SCALE GENOMIC DNA]</scope>
    <source>
        <strain evidence="4 5">TMW 1.1920</strain>
        <strain evidence="3 6">TMW 1.2172</strain>
    </source>
</reference>
<dbReference type="InterPro" id="IPR036291">
    <property type="entry name" value="NAD(P)-bd_dom_sf"/>
</dbReference>
<sequence>MMSKLTIGIIGAGKLGMTLAKLGIDAGYTINISGSKAPEKIDLSVSVLAKGANTMLTKDVIENSDVIILALPLSKYHLLDSKLLKDKIVIDAMNYWWEIDGDESQYYDEKTTSSENVQKYFAESIIIKAFNHMGYHDLAATTGKNQAMVYAGNNQEALEKVAEIIKDFGFVPYYLGTLDQTNPLQPHGSLFGVSADVTEVEKILSK</sequence>
<dbReference type="EMBL" id="VDFO01000026">
    <property type="protein sequence ID" value="MQS97789.1"/>
    <property type="molecule type" value="Genomic_DNA"/>
</dbReference>
<dbReference type="Pfam" id="PF03807">
    <property type="entry name" value="F420_oxidored"/>
    <property type="match status" value="1"/>
</dbReference>
<dbReference type="Proteomes" id="UP000371423">
    <property type="component" value="Unassembled WGS sequence"/>
</dbReference>
<evidence type="ECO:0000313" key="6">
    <source>
        <dbReference type="Proteomes" id="UP000414364"/>
    </source>
</evidence>
<dbReference type="GO" id="GO:0016491">
    <property type="term" value="F:oxidoreductase activity"/>
    <property type="evidence" value="ECO:0007669"/>
    <property type="project" value="UniProtKB-KW"/>
</dbReference>
<proteinExistence type="predicted"/>
<organism evidence="4 5">
    <name type="scientific">Companilactobacillus halodurans</name>
    <dbReference type="NCBI Taxonomy" id="2584183"/>
    <lineage>
        <taxon>Bacteria</taxon>
        <taxon>Bacillati</taxon>
        <taxon>Bacillota</taxon>
        <taxon>Bacilli</taxon>
        <taxon>Lactobacillales</taxon>
        <taxon>Lactobacillaceae</taxon>
        <taxon>Companilactobacillus</taxon>
    </lineage>
</organism>
<dbReference type="PANTHER" id="PTHR14239">
    <property type="entry name" value="DUDULIN-RELATED"/>
    <property type="match status" value="1"/>
</dbReference>
<comment type="caution">
    <text evidence="4">The sequence shown here is derived from an EMBL/GenBank/DDBJ whole genome shotgun (WGS) entry which is preliminary data.</text>
</comment>
<feature type="domain" description="Pyrroline-5-carboxylate reductase catalytic N-terminal" evidence="2">
    <location>
        <begin position="6"/>
        <end position="95"/>
    </location>
</feature>
<dbReference type="Gene3D" id="3.40.50.720">
    <property type="entry name" value="NAD(P)-binding Rossmann-like Domain"/>
    <property type="match status" value="1"/>
</dbReference>
<dbReference type="SUPFAM" id="SSF51735">
    <property type="entry name" value="NAD(P)-binding Rossmann-fold domains"/>
    <property type="match status" value="1"/>
</dbReference>
<evidence type="ECO:0000256" key="1">
    <source>
        <dbReference type="ARBA" id="ARBA00023002"/>
    </source>
</evidence>
<dbReference type="RefSeq" id="WP_153384953.1">
    <property type="nucleotide sequence ID" value="NZ_VDFO01000026.1"/>
</dbReference>
<dbReference type="InterPro" id="IPR028939">
    <property type="entry name" value="P5C_Rdtase_cat_N"/>
</dbReference>
<evidence type="ECO:0000313" key="3">
    <source>
        <dbReference type="EMBL" id="MQS75545.1"/>
    </source>
</evidence>